<accession>A0A6A6SP80</accession>
<dbReference type="SMART" id="SM00066">
    <property type="entry name" value="GAL4"/>
    <property type="match status" value="1"/>
</dbReference>
<dbReference type="InterPro" id="IPR053175">
    <property type="entry name" value="DHMBA_Reg_Transcription_Factor"/>
</dbReference>
<keyword evidence="1" id="KW-0539">Nucleus</keyword>
<dbReference type="Pfam" id="PF00172">
    <property type="entry name" value="Zn_clus"/>
    <property type="match status" value="1"/>
</dbReference>
<dbReference type="AlphaFoldDB" id="A0A6A6SP80"/>
<evidence type="ECO:0000259" key="2">
    <source>
        <dbReference type="PROSITE" id="PS50048"/>
    </source>
</evidence>
<proteinExistence type="predicted"/>
<dbReference type="GO" id="GO:0008270">
    <property type="term" value="F:zinc ion binding"/>
    <property type="evidence" value="ECO:0007669"/>
    <property type="project" value="InterPro"/>
</dbReference>
<evidence type="ECO:0000313" key="3">
    <source>
        <dbReference type="EMBL" id="KAF2647994.1"/>
    </source>
</evidence>
<keyword evidence="4" id="KW-1185">Reference proteome</keyword>
<dbReference type="EMBL" id="MU004565">
    <property type="protein sequence ID" value="KAF2647994.1"/>
    <property type="molecule type" value="Genomic_DNA"/>
</dbReference>
<dbReference type="OrthoDB" id="3477330at2759"/>
<evidence type="ECO:0000256" key="1">
    <source>
        <dbReference type="ARBA" id="ARBA00023242"/>
    </source>
</evidence>
<organism evidence="3 4">
    <name type="scientific">Lophiostoma macrostomum CBS 122681</name>
    <dbReference type="NCBI Taxonomy" id="1314788"/>
    <lineage>
        <taxon>Eukaryota</taxon>
        <taxon>Fungi</taxon>
        <taxon>Dikarya</taxon>
        <taxon>Ascomycota</taxon>
        <taxon>Pezizomycotina</taxon>
        <taxon>Dothideomycetes</taxon>
        <taxon>Pleosporomycetidae</taxon>
        <taxon>Pleosporales</taxon>
        <taxon>Lophiostomataceae</taxon>
        <taxon>Lophiostoma</taxon>
    </lineage>
</organism>
<name>A0A6A6SP80_9PLEO</name>
<dbReference type="SUPFAM" id="SSF57701">
    <property type="entry name" value="Zn2/Cys6 DNA-binding domain"/>
    <property type="match status" value="1"/>
</dbReference>
<feature type="non-terminal residue" evidence="3">
    <location>
        <position position="1"/>
    </location>
</feature>
<dbReference type="Proteomes" id="UP000799324">
    <property type="component" value="Unassembled WGS sequence"/>
</dbReference>
<dbReference type="InterPro" id="IPR036864">
    <property type="entry name" value="Zn2-C6_fun-type_DNA-bd_sf"/>
</dbReference>
<protein>
    <recommendedName>
        <fullName evidence="2">Zn(2)-C6 fungal-type domain-containing protein</fullName>
    </recommendedName>
</protein>
<dbReference type="InterPro" id="IPR001138">
    <property type="entry name" value="Zn2Cys6_DnaBD"/>
</dbReference>
<feature type="domain" description="Zn(2)-C6 fungal-type" evidence="2">
    <location>
        <begin position="3"/>
        <end position="31"/>
    </location>
</feature>
<feature type="non-terminal residue" evidence="3">
    <location>
        <position position="52"/>
    </location>
</feature>
<dbReference type="GO" id="GO:0000981">
    <property type="term" value="F:DNA-binding transcription factor activity, RNA polymerase II-specific"/>
    <property type="evidence" value="ECO:0007669"/>
    <property type="project" value="InterPro"/>
</dbReference>
<gene>
    <name evidence="3" type="ORF">K491DRAFT_551077</name>
</gene>
<dbReference type="PROSITE" id="PS50048">
    <property type="entry name" value="ZN2_CY6_FUNGAL_2"/>
    <property type="match status" value="1"/>
</dbReference>
<dbReference type="CDD" id="cd00067">
    <property type="entry name" value="GAL4"/>
    <property type="match status" value="1"/>
</dbReference>
<sequence>FSSCWTCRERRIKCDERPISCNNCERAKRTCAGYDVRLIWATDERGKPVKRS</sequence>
<reference evidence="3" key="1">
    <citation type="journal article" date="2020" name="Stud. Mycol.">
        <title>101 Dothideomycetes genomes: a test case for predicting lifestyles and emergence of pathogens.</title>
        <authorList>
            <person name="Haridas S."/>
            <person name="Albert R."/>
            <person name="Binder M."/>
            <person name="Bloem J."/>
            <person name="Labutti K."/>
            <person name="Salamov A."/>
            <person name="Andreopoulos B."/>
            <person name="Baker S."/>
            <person name="Barry K."/>
            <person name="Bills G."/>
            <person name="Bluhm B."/>
            <person name="Cannon C."/>
            <person name="Castanera R."/>
            <person name="Culley D."/>
            <person name="Daum C."/>
            <person name="Ezra D."/>
            <person name="Gonzalez J."/>
            <person name="Henrissat B."/>
            <person name="Kuo A."/>
            <person name="Liang C."/>
            <person name="Lipzen A."/>
            <person name="Lutzoni F."/>
            <person name="Magnuson J."/>
            <person name="Mondo S."/>
            <person name="Nolan M."/>
            <person name="Ohm R."/>
            <person name="Pangilinan J."/>
            <person name="Park H.-J."/>
            <person name="Ramirez L."/>
            <person name="Alfaro M."/>
            <person name="Sun H."/>
            <person name="Tritt A."/>
            <person name="Yoshinaga Y."/>
            <person name="Zwiers L.-H."/>
            <person name="Turgeon B."/>
            <person name="Goodwin S."/>
            <person name="Spatafora J."/>
            <person name="Crous P."/>
            <person name="Grigoriev I."/>
        </authorList>
    </citation>
    <scope>NUCLEOTIDE SEQUENCE</scope>
    <source>
        <strain evidence="3">CBS 122681</strain>
    </source>
</reference>
<dbReference type="Gene3D" id="4.10.240.10">
    <property type="entry name" value="Zn(2)-C6 fungal-type DNA-binding domain"/>
    <property type="match status" value="1"/>
</dbReference>
<dbReference type="PANTHER" id="PTHR38791:SF1">
    <property type="entry name" value="TRANSCRIPTION FACTOR, PUTATIVE-RELATED"/>
    <property type="match status" value="1"/>
</dbReference>
<evidence type="ECO:0000313" key="4">
    <source>
        <dbReference type="Proteomes" id="UP000799324"/>
    </source>
</evidence>
<dbReference type="PANTHER" id="PTHR38791">
    <property type="entry name" value="ZN(II)2CYS6 TRANSCRIPTION FACTOR (EUROFUNG)-RELATED-RELATED"/>
    <property type="match status" value="1"/>
</dbReference>
<dbReference type="PROSITE" id="PS00463">
    <property type="entry name" value="ZN2_CY6_FUNGAL_1"/>
    <property type="match status" value="1"/>
</dbReference>